<proteinExistence type="predicted"/>
<organism evidence="2 3">
    <name type="scientific">Nocardioides daedukensis</name>
    <dbReference type="NCBI Taxonomy" id="634462"/>
    <lineage>
        <taxon>Bacteria</taxon>
        <taxon>Bacillati</taxon>
        <taxon>Actinomycetota</taxon>
        <taxon>Actinomycetes</taxon>
        <taxon>Propionibacteriales</taxon>
        <taxon>Nocardioidaceae</taxon>
        <taxon>Nocardioides</taxon>
    </lineage>
</organism>
<gene>
    <name evidence="2" type="ORF">BJ980_001380</name>
</gene>
<protein>
    <submittedName>
        <fullName evidence="2">DNA-binding transcriptional regulator of glucitol operon</fullName>
    </submittedName>
</protein>
<dbReference type="GO" id="GO:0003677">
    <property type="term" value="F:DNA binding"/>
    <property type="evidence" value="ECO:0007669"/>
    <property type="project" value="UniProtKB-KW"/>
</dbReference>
<accession>A0A7Y9S0W7</accession>
<evidence type="ECO:0000313" key="3">
    <source>
        <dbReference type="Proteomes" id="UP000540656"/>
    </source>
</evidence>
<dbReference type="AlphaFoldDB" id="A0A7Y9S0W7"/>
<keyword evidence="3" id="KW-1185">Reference proteome</keyword>
<dbReference type="InterPro" id="IPR025443">
    <property type="entry name" value="DUF4307"/>
</dbReference>
<feature type="transmembrane region" description="Helical" evidence="1">
    <location>
        <begin position="18"/>
        <end position="40"/>
    </location>
</feature>
<dbReference type="EMBL" id="JACCAA010000001">
    <property type="protein sequence ID" value="NYG58457.1"/>
    <property type="molecule type" value="Genomic_DNA"/>
</dbReference>
<dbReference type="Proteomes" id="UP000540656">
    <property type="component" value="Unassembled WGS sequence"/>
</dbReference>
<name>A0A7Y9S0W7_9ACTN</name>
<sequence length="129" mass="14206">MSLDLSDRYGTRRSGQRVVLIAASAVLTVVFLVWLGWVAWFHASPEVQSEMMGFTIQGEHTATAVVSVELSDVDDANCKLRALAQDHVVVGEHNFSPVDGRNEVEIRTDRKADSIDLVGCTSPDQPRPR</sequence>
<keyword evidence="1" id="KW-0472">Membrane</keyword>
<keyword evidence="2" id="KW-0238">DNA-binding</keyword>
<evidence type="ECO:0000313" key="2">
    <source>
        <dbReference type="EMBL" id="NYG58457.1"/>
    </source>
</evidence>
<dbReference type="RefSeq" id="WP_179501621.1">
    <property type="nucleotide sequence ID" value="NZ_JACCAA010000001.1"/>
</dbReference>
<evidence type="ECO:0000256" key="1">
    <source>
        <dbReference type="SAM" id="Phobius"/>
    </source>
</evidence>
<reference evidence="2 3" key="1">
    <citation type="submission" date="2020-07" db="EMBL/GenBank/DDBJ databases">
        <title>Sequencing the genomes of 1000 actinobacteria strains.</title>
        <authorList>
            <person name="Klenk H.-P."/>
        </authorList>
    </citation>
    <scope>NUCLEOTIDE SEQUENCE [LARGE SCALE GENOMIC DNA]</scope>
    <source>
        <strain evidence="2 3">DSM 23819</strain>
    </source>
</reference>
<comment type="caution">
    <text evidence="2">The sequence shown here is derived from an EMBL/GenBank/DDBJ whole genome shotgun (WGS) entry which is preliminary data.</text>
</comment>
<keyword evidence="1" id="KW-1133">Transmembrane helix</keyword>
<keyword evidence="1" id="KW-0812">Transmembrane</keyword>
<dbReference type="Pfam" id="PF14155">
    <property type="entry name" value="DUF4307"/>
    <property type="match status" value="1"/>
</dbReference>